<feature type="region of interest" description="Disordered" evidence="1">
    <location>
        <begin position="49"/>
        <end position="68"/>
    </location>
</feature>
<sequence length="68" mass="7591">MHGFINERFMHNHAAAGWLGFCQNFGKESRFLVSGPDIGVMSEQRRGPLWFPGNSGAGPVSIDQTERR</sequence>
<accession>A0A4Y1QZ40</accession>
<name>A0A4Y1QZ40_PRUDU</name>
<dbReference type="EMBL" id="AP019298">
    <property type="protein sequence ID" value="BBG97141.1"/>
    <property type="molecule type" value="Genomic_DNA"/>
</dbReference>
<proteinExistence type="predicted"/>
<protein>
    <submittedName>
        <fullName evidence="2">Uncharacterized protein</fullName>
    </submittedName>
</protein>
<evidence type="ECO:0000313" key="2">
    <source>
        <dbReference type="EMBL" id="BBG97141.1"/>
    </source>
</evidence>
<reference evidence="2" key="1">
    <citation type="journal article" date="2019" name="Science">
        <title>Mutation of a bHLH transcription factor allowed almond domestication.</title>
        <authorList>
            <person name="Sanchez-Perez R."/>
            <person name="Pavan S."/>
            <person name="Mazzeo R."/>
            <person name="Moldovan C."/>
            <person name="Aiese Cigliano R."/>
            <person name="Del Cueto J."/>
            <person name="Ricciardi F."/>
            <person name="Lotti C."/>
            <person name="Ricciardi L."/>
            <person name="Dicenta F."/>
            <person name="Lopez-Marques R.L."/>
            <person name="Lindberg Moller B."/>
        </authorList>
    </citation>
    <scope>NUCLEOTIDE SEQUENCE</scope>
</reference>
<gene>
    <name evidence="2" type="ORF">Prudu_006168</name>
</gene>
<evidence type="ECO:0000256" key="1">
    <source>
        <dbReference type="SAM" id="MobiDB-lite"/>
    </source>
</evidence>
<organism evidence="2">
    <name type="scientific">Prunus dulcis</name>
    <name type="common">Almond</name>
    <name type="synonym">Amygdalus dulcis</name>
    <dbReference type="NCBI Taxonomy" id="3755"/>
    <lineage>
        <taxon>Eukaryota</taxon>
        <taxon>Viridiplantae</taxon>
        <taxon>Streptophyta</taxon>
        <taxon>Embryophyta</taxon>
        <taxon>Tracheophyta</taxon>
        <taxon>Spermatophyta</taxon>
        <taxon>Magnoliopsida</taxon>
        <taxon>eudicotyledons</taxon>
        <taxon>Gunneridae</taxon>
        <taxon>Pentapetalae</taxon>
        <taxon>rosids</taxon>
        <taxon>fabids</taxon>
        <taxon>Rosales</taxon>
        <taxon>Rosaceae</taxon>
        <taxon>Amygdaloideae</taxon>
        <taxon>Amygdaleae</taxon>
        <taxon>Prunus</taxon>
    </lineage>
</organism>
<dbReference type="AlphaFoldDB" id="A0A4Y1QZ40"/>